<evidence type="ECO:0000313" key="3">
    <source>
        <dbReference type="Proteomes" id="UP000051952"/>
    </source>
</evidence>
<dbReference type="AlphaFoldDB" id="A0A0S4IH73"/>
<feature type="compositionally biased region" description="Polar residues" evidence="1">
    <location>
        <begin position="15"/>
        <end position="30"/>
    </location>
</feature>
<dbReference type="EMBL" id="CYKH01000013">
    <property type="protein sequence ID" value="CUE59234.1"/>
    <property type="molecule type" value="Genomic_DNA"/>
</dbReference>
<organism evidence="2 3">
    <name type="scientific">Bodo saltans</name>
    <name type="common">Flagellated protozoan</name>
    <dbReference type="NCBI Taxonomy" id="75058"/>
    <lineage>
        <taxon>Eukaryota</taxon>
        <taxon>Discoba</taxon>
        <taxon>Euglenozoa</taxon>
        <taxon>Kinetoplastea</taxon>
        <taxon>Metakinetoplastina</taxon>
        <taxon>Eubodonida</taxon>
        <taxon>Bodonidae</taxon>
        <taxon>Bodo</taxon>
    </lineage>
</organism>
<reference evidence="3" key="1">
    <citation type="submission" date="2015-09" db="EMBL/GenBank/DDBJ databases">
        <authorList>
            <consortium name="Pathogen Informatics"/>
        </authorList>
    </citation>
    <scope>NUCLEOTIDE SEQUENCE [LARGE SCALE GENOMIC DNA]</scope>
    <source>
        <strain evidence="3">Lake Konstanz</strain>
    </source>
</reference>
<protein>
    <submittedName>
        <fullName evidence="2">Uncharacterized protein</fullName>
    </submittedName>
</protein>
<accession>A0A0S4IH73</accession>
<proteinExistence type="predicted"/>
<dbReference type="InterPro" id="IPR006461">
    <property type="entry name" value="PLAC_motif_containing"/>
</dbReference>
<feature type="region of interest" description="Disordered" evidence="1">
    <location>
        <begin position="1"/>
        <end position="32"/>
    </location>
</feature>
<dbReference type="Pfam" id="PF04749">
    <property type="entry name" value="PLAC8"/>
    <property type="match status" value="1"/>
</dbReference>
<dbReference type="VEuPathDB" id="TriTrypDB:BSAL_49385"/>
<dbReference type="Proteomes" id="UP000051952">
    <property type="component" value="Unassembled WGS sequence"/>
</dbReference>
<name>A0A0S4IH73_BODSA</name>
<evidence type="ECO:0000256" key="1">
    <source>
        <dbReference type="SAM" id="MobiDB-lite"/>
    </source>
</evidence>
<keyword evidence="3" id="KW-1185">Reference proteome</keyword>
<evidence type="ECO:0000313" key="2">
    <source>
        <dbReference type="EMBL" id="CUE59234.1"/>
    </source>
</evidence>
<sequence>MAQRQDHPQKPSYGYESQKQQRGNPHSATTPIGVGGLPYAVPAFRGEGENSIRHPHPCCCGIAPGPKIPLHWYEGGEGWVTKYFYDYVPRHNGTQEPGTFRCQVKLVNGQLCNHEIAEGDCCKGNCCWKSSSTAPGKMAQHLRSAHNLSPPSKRPWSSSFVDIDGCGEAVFCPSCIGSRQVMALAGWEDKFHFMMCIFLALQPHAVQGAAMCTRMKMASLNNINESCCQACLTGFICPICSVAQTYRELTSSGVWPGSNCGQHRPYPQPLAMS</sequence>
<dbReference type="NCBIfam" id="TIGR01571">
    <property type="entry name" value="A_thal_Cys_rich"/>
    <property type="match status" value="1"/>
</dbReference>
<gene>
    <name evidence="2" type="ORF">BSAL_49385</name>
</gene>